<gene>
    <name evidence="1" type="ORF">GRI91_11025</name>
</gene>
<accession>A0A6I4T733</accession>
<reference evidence="1 2" key="1">
    <citation type="submission" date="2019-12" db="EMBL/GenBank/DDBJ databases">
        <title>Genomic-based taxomic classification of the family Erythrobacteraceae.</title>
        <authorList>
            <person name="Xu L."/>
        </authorList>
    </citation>
    <scope>NUCLEOTIDE SEQUENCE [LARGE SCALE GENOMIC DNA]</scope>
    <source>
        <strain evidence="1 2">LMG 29518</strain>
    </source>
</reference>
<comment type="caution">
    <text evidence="1">The sequence shown here is derived from an EMBL/GenBank/DDBJ whole genome shotgun (WGS) entry which is preliminary data.</text>
</comment>
<organism evidence="1 2">
    <name type="scientific">Altericroceibacterium endophyticum</name>
    <dbReference type="NCBI Taxonomy" id="1808508"/>
    <lineage>
        <taxon>Bacteria</taxon>
        <taxon>Pseudomonadati</taxon>
        <taxon>Pseudomonadota</taxon>
        <taxon>Alphaproteobacteria</taxon>
        <taxon>Sphingomonadales</taxon>
        <taxon>Erythrobacteraceae</taxon>
        <taxon>Altericroceibacterium</taxon>
    </lineage>
</organism>
<dbReference type="EMBL" id="WTYT01000004">
    <property type="protein sequence ID" value="MXO66289.1"/>
    <property type="molecule type" value="Genomic_DNA"/>
</dbReference>
<sequence length="97" mass="10738">MAPPRKDLAKDREGDDSVAVTRRAFIRYLQGIWPNSADVSPADLSVEVSDKQFLATAVDLQDAGLIMYEAIVFGAQPFPVVNQVMLTRKGQLLKFND</sequence>
<keyword evidence="2" id="KW-1185">Reference proteome</keyword>
<dbReference type="OrthoDB" id="7433093at2"/>
<dbReference type="RefSeq" id="WP_160736713.1">
    <property type="nucleotide sequence ID" value="NZ_WTYT01000004.1"/>
</dbReference>
<dbReference type="Proteomes" id="UP000438476">
    <property type="component" value="Unassembled WGS sequence"/>
</dbReference>
<evidence type="ECO:0000313" key="2">
    <source>
        <dbReference type="Proteomes" id="UP000438476"/>
    </source>
</evidence>
<protein>
    <submittedName>
        <fullName evidence="1">Uncharacterized protein</fullName>
    </submittedName>
</protein>
<name>A0A6I4T733_9SPHN</name>
<evidence type="ECO:0000313" key="1">
    <source>
        <dbReference type="EMBL" id="MXO66289.1"/>
    </source>
</evidence>
<dbReference type="AlphaFoldDB" id="A0A6I4T733"/>
<proteinExistence type="predicted"/>